<dbReference type="InterPro" id="IPR010807">
    <property type="entry name" value="YfgJ-like"/>
</dbReference>
<comment type="caution">
    <text evidence="1">The sequence shown here is derived from an EMBL/GenBank/DDBJ whole genome shotgun (WGS) entry which is preliminary data.</text>
</comment>
<proteinExistence type="predicted"/>
<dbReference type="AlphaFoldDB" id="X2GWX6"/>
<dbReference type="EMBL" id="VMHM01000009">
    <property type="protein sequence ID" value="TSJ98730.1"/>
    <property type="molecule type" value="Genomic_DNA"/>
</dbReference>
<evidence type="ECO:0008006" key="7">
    <source>
        <dbReference type="Google" id="ProtNLM"/>
    </source>
</evidence>
<evidence type="ECO:0000313" key="3">
    <source>
        <dbReference type="EMBL" id="TSJ98730.1"/>
    </source>
</evidence>
<dbReference type="OrthoDB" id="5405751at2"/>
<protein>
    <recommendedName>
        <fullName evidence="7">Primosomal protein N' (Replication factor Y)-superfamily II helicase</fullName>
    </recommendedName>
</protein>
<dbReference type="EMBL" id="NARP01000008">
    <property type="protein sequence ID" value="OTQ00517.1"/>
    <property type="molecule type" value="Genomic_DNA"/>
</dbReference>
<dbReference type="EMBL" id="NART01000060">
    <property type="protein sequence ID" value="OTQ08921.1"/>
    <property type="molecule type" value="Genomic_DNA"/>
</dbReference>
<evidence type="ECO:0000313" key="1">
    <source>
        <dbReference type="EMBL" id="OTQ00517.1"/>
    </source>
</evidence>
<dbReference type="GeneID" id="29849024"/>
<dbReference type="Pfam" id="PF07191">
    <property type="entry name" value="Zn_ribbon_6"/>
    <property type="match status" value="1"/>
</dbReference>
<reference evidence="3 6" key="2">
    <citation type="submission" date="2019-07" db="EMBL/GenBank/DDBJ databases">
        <title>Gilliamella genomes.</title>
        <authorList>
            <person name="Zheng H."/>
        </authorList>
    </citation>
    <scope>NUCLEOTIDE SEQUENCE [LARGE SCALE GENOMIC DNA]</scope>
    <source>
        <strain evidence="3 6">W8127</strain>
    </source>
</reference>
<evidence type="ECO:0000313" key="5">
    <source>
        <dbReference type="Proteomes" id="UP000194977"/>
    </source>
</evidence>
<dbReference type="eggNOG" id="COG1198">
    <property type="taxonomic scope" value="Bacteria"/>
</dbReference>
<evidence type="ECO:0000313" key="6">
    <source>
        <dbReference type="Proteomes" id="UP000319483"/>
    </source>
</evidence>
<organism evidence="1 5">
    <name type="scientific">Gilliamella apicola</name>
    <dbReference type="NCBI Taxonomy" id="1196095"/>
    <lineage>
        <taxon>Bacteria</taxon>
        <taxon>Pseudomonadati</taxon>
        <taxon>Pseudomonadota</taxon>
        <taxon>Gammaproteobacteria</taxon>
        <taxon>Orbales</taxon>
        <taxon>Orbaceae</taxon>
        <taxon>Gilliamella</taxon>
    </lineage>
</organism>
<dbReference type="InterPro" id="IPR029037">
    <property type="entry name" value="DUF1407/YfgJ-like_sf"/>
</dbReference>
<gene>
    <name evidence="2" type="ORF">B6C91_10760</name>
    <name evidence="1" type="ORF">B6D08_04110</name>
    <name evidence="3" type="ORF">FPQ15_07685</name>
</gene>
<name>X2GWX6_9GAMM</name>
<dbReference type="HOGENOM" id="CLU_184340_0_0_6"/>
<dbReference type="RefSeq" id="WP_025314451.1">
    <property type="nucleotide sequence ID" value="NZ_CAMLEZ010000004.1"/>
</dbReference>
<sequence length="83" mass="9283">MPKKIAVNHGQEGICPNCNEKMSSVSPQHFSCSKCQQHYIEQYICPICQQSAQMIKGCGSINYICQTDGLISSSKVIFHYLPE</sequence>
<dbReference type="KEGG" id="gap:GAPWK_0213"/>
<accession>X2GWX6</accession>
<dbReference type="Proteomes" id="UP000194800">
    <property type="component" value="Unassembled WGS sequence"/>
</dbReference>
<dbReference type="SUPFAM" id="SSF161187">
    <property type="entry name" value="YfgJ-like"/>
    <property type="match status" value="1"/>
</dbReference>
<evidence type="ECO:0000313" key="2">
    <source>
        <dbReference type="EMBL" id="OTQ08921.1"/>
    </source>
</evidence>
<dbReference type="Proteomes" id="UP000319483">
    <property type="component" value="Unassembled WGS sequence"/>
</dbReference>
<dbReference type="Gene3D" id="2.10.290.10">
    <property type="entry name" value="YfgJ-like"/>
    <property type="match status" value="1"/>
</dbReference>
<reference evidence="4 5" key="1">
    <citation type="submission" date="2017-03" db="EMBL/GenBank/DDBJ databases">
        <title>Comparative genomics of honeybee gut symbionts reveal geographically distinct and subgroup specific antibiotic resistance.</title>
        <authorList>
            <person name="Ludvigsen J."/>
            <person name="Porcellato D."/>
            <person name="Labee-Lund T.M."/>
            <person name="Amdam G.V."/>
            <person name="Rudi K."/>
        </authorList>
    </citation>
    <scope>NUCLEOTIDE SEQUENCE [LARGE SCALE GENOMIC DNA]</scope>
    <source>
        <strain evidence="1 5">A-7-12</strain>
        <strain evidence="2 4">A-9-12</strain>
    </source>
</reference>
<keyword evidence="4" id="KW-1185">Reference proteome</keyword>
<evidence type="ECO:0000313" key="4">
    <source>
        <dbReference type="Proteomes" id="UP000194800"/>
    </source>
</evidence>
<dbReference type="Proteomes" id="UP000194977">
    <property type="component" value="Unassembled WGS sequence"/>
</dbReference>